<feature type="transmembrane region" description="Helical" evidence="1">
    <location>
        <begin position="267"/>
        <end position="285"/>
    </location>
</feature>
<evidence type="ECO:0000256" key="1">
    <source>
        <dbReference type="SAM" id="Phobius"/>
    </source>
</evidence>
<evidence type="ECO:0000313" key="3">
    <source>
        <dbReference type="EMBL" id="CAE0610747.1"/>
    </source>
</evidence>
<dbReference type="SUPFAM" id="SSF54427">
    <property type="entry name" value="NTF2-like"/>
    <property type="match status" value="1"/>
</dbReference>
<dbReference type="Gene3D" id="3.10.450.50">
    <property type="match status" value="1"/>
</dbReference>
<organism evidence="3">
    <name type="scientific">Picocystis salinarum</name>
    <dbReference type="NCBI Taxonomy" id="88271"/>
    <lineage>
        <taxon>Eukaryota</taxon>
        <taxon>Viridiplantae</taxon>
        <taxon>Chlorophyta</taxon>
        <taxon>Picocystophyceae</taxon>
        <taxon>Picocystales</taxon>
        <taxon>Picocystaceae</taxon>
        <taxon>Picocystis</taxon>
    </lineage>
</organism>
<keyword evidence="1" id="KW-0812">Transmembrane</keyword>
<accession>A0A7S3UEX7</accession>
<proteinExistence type="predicted"/>
<name>A0A7S3UEX7_9CHLO</name>
<dbReference type="InterPro" id="IPR037401">
    <property type="entry name" value="SnoaL-like"/>
</dbReference>
<feature type="transmembrane region" description="Helical" evidence="1">
    <location>
        <begin position="411"/>
        <end position="429"/>
    </location>
</feature>
<dbReference type="InterPro" id="IPR032710">
    <property type="entry name" value="NTF2-like_dom_sf"/>
</dbReference>
<dbReference type="PANTHER" id="PTHR36367:SF2">
    <property type="entry name" value="TRANSMEMBRANE PROTEIN"/>
    <property type="match status" value="1"/>
</dbReference>
<feature type="transmembrane region" description="Helical" evidence="1">
    <location>
        <begin position="297"/>
        <end position="317"/>
    </location>
</feature>
<evidence type="ECO:0000259" key="2">
    <source>
        <dbReference type="Pfam" id="PF12680"/>
    </source>
</evidence>
<keyword evidence="1" id="KW-0472">Membrane</keyword>
<gene>
    <name evidence="3" type="ORF">PSAL00342_LOCUS4582</name>
</gene>
<reference evidence="3" key="1">
    <citation type="submission" date="2021-01" db="EMBL/GenBank/DDBJ databases">
        <authorList>
            <person name="Corre E."/>
            <person name="Pelletier E."/>
            <person name="Niang G."/>
            <person name="Scheremetjew M."/>
            <person name="Finn R."/>
            <person name="Kale V."/>
            <person name="Holt S."/>
            <person name="Cochrane G."/>
            <person name="Meng A."/>
            <person name="Brown T."/>
            <person name="Cohen L."/>
        </authorList>
    </citation>
    <scope>NUCLEOTIDE SEQUENCE</scope>
    <source>
        <strain evidence="3">CCMP1897</strain>
    </source>
</reference>
<protein>
    <recommendedName>
        <fullName evidence="2">SnoaL-like domain-containing protein</fullName>
    </recommendedName>
</protein>
<keyword evidence="1" id="KW-1133">Transmembrane helix</keyword>
<dbReference type="PANTHER" id="PTHR36367">
    <property type="entry name" value="TRANSMEMBRANE PROTEIN"/>
    <property type="match status" value="1"/>
</dbReference>
<feature type="transmembrane region" description="Helical" evidence="1">
    <location>
        <begin position="337"/>
        <end position="361"/>
    </location>
</feature>
<dbReference type="Pfam" id="PF12680">
    <property type="entry name" value="SnoaL_2"/>
    <property type="match status" value="1"/>
</dbReference>
<feature type="domain" description="SnoaL-like" evidence="2">
    <location>
        <begin position="33"/>
        <end position="135"/>
    </location>
</feature>
<feature type="transmembrane region" description="Helical" evidence="1">
    <location>
        <begin position="382"/>
        <end position="405"/>
    </location>
</feature>
<dbReference type="EMBL" id="HBIS01005064">
    <property type="protein sequence ID" value="CAE0610747.1"/>
    <property type="molecule type" value="Transcribed_RNA"/>
</dbReference>
<sequence length="434" mass="48544">MATRGWAMNKRVRATTRRIGAVARARKDARDTVREYYDACGRGDLEGSLNCFADDVLIEDMIYQRPFRGKREFGPYLEKVIDALPRDMEFVIDDMTGGQDGAVGLVWHVEIQGKPFPFSRGCSFYRCNQEGKIVYGRDIPEPSSKPGGIALFIIKLVAPIIRSLPPLKYNSEVPKPPEPRKLPETLHVDSNFNPVALGLWSLYAVYFYWLILSPPGQAPGDPVYAIKPESLQEIFAQSLDFFYINIFLNQVGINFVQSPVLEPVGEALFELVAAWSLMFGPLILMDRRGNLPKLPTWIGQMLLTNVFLIPYLATRSLDSSESSKALQNEDQTLGERLATPFGLAGGAVGVISVFWALFARSEFGSITTRFNAFGEIVSRDRLAYAFLVDVVLYVVFQPVLLRPLLKPECEWIGYIPFFGLAAALANPSLRRGMP</sequence>
<feature type="transmembrane region" description="Helical" evidence="1">
    <location>
        <begin position="191"/>
        <end position="211"/>
    </location>
</feature>
<dbReference type="AlphaFoldDB" id="A0A7S3UEX7"/>